<dbReference type="InterPro" id="IPR036890">
    <property type="entry name" value="HATPase_C_sf"/>
</dbReference>
<evidence type="ECO:0000313" key="1">
    <source>
        <dbReference type="EMBL" id="SVE17949.1"/>
    </source>
</evidence>
<organism evidence="1">
    <name type="scientific">marine metagenome</name>
    <dbReference type="NCBI Taxonomy" id="408172"/>
    <lineage>
        <taxon>unclassified sequences</taxon>
        <taxon>metagenomes</taxon>
        <taxon>ecological metagenomes</taxon>
    </lineage>
</organism>
<dbReference type="SUPFAM" id="SSF55874">
    <property type="entry name" value="ATPase domain of HSP90 chaperone/DNA topoisomerase II/histidine kinase"/>
    <property type="match status" value="1"/>
</dbReference>
<dbReference type="Gene3D" id="1.10.10.10">
    <property type="entry name" value="Winged helix-like DNA-binding domain superfamily/Winged helix DNA-binding domain"/>
    <property type="match status" value="1"/>
</dbReference>
<name>A0A383BDQ2_9ZZZZ</name>
<proteinExistence type="predicted"/>
<accession>A0A383BDQ2</accession>
<sequence length="210" mass="24132">MRFSPIREFILNNLTAHQKDIVKTVIRKFGLSRQAVLRHMYVLIQGGKVTAHGKTKDRYYKLKPIVQKTVTITITPKLEEDTIGRKHLFPHLSGFSSNIREICEYGFMEIVNNVLSHSEGDECTLKLKITDRNVHLYVHDNGVGIFRKIKEHFDLENQHHAILELSKGRLTTTPKTHLGDGIFSIIHLFDTVQISSEGLCWKYDSSKGHQ</sequence>
<dbReference type="InterPro" id="IPR036388">
    <property type="entry name" value="WH-like_DNA-bd_sf"/>
</dbReference>
<feature type="non-terminal residue" evidence="1">
    <location>
        <position position="210"/>
    </location>
</feature>
<gene>
    <name evidence="1" type="ORF">METZ01_LOCUS470803</name>
</gene>
<dbReference type="Gene3D" id="3.30.565.10">
    <property type="entry name" value="Histidine kinase-like ATPase, C-terminal domain"/>
    <property type="match status" value="1"/>
</dbReference>
<dbReference type="EMBL" id="UINC01199492">
    <property type="protein sequence ID" value="SVE17949.1"/>
    <property type="molecule type" value="Genomic_DNA"/>
</dbReference>
<dbReference type="AlphaFoldDB" id="A0A383BDQ2"/>
<dbReference type="SUPFAM" id="SSF46785">
    <property type="entry name" value="Winged helix' DNA-binding domain"/>
    <property type="match status" value="1"/>
</dbReference>
<evidence type="ECO:0008006" key="2">
    <source>
        <dbReference type="Google" id="ProtNLM"/>
    </source>
</evidence>
<dbReference type="InterPro" id="IPR036390">
    <property type="entry name" value="WH_DNA-bd_sf"/>
</dbReference>
<protein>
    <recommendedName>
        <fullName evidence="2">Histidine kinase/HSP90-like ATPase domain-containing protein</fullName>
    </recommendedName>
</protein>
<reference evidence="1" key="1">
    <citation type="submission" date="2018-05" db="EMBL/GenBank/DDBJ databases">
        <authorList>
            <person name="Lanie J.A."/>
            <person name="Ng W.-L."/>
            <person name="Kazmierczak K.M."/>
            <person name="Andrzejewski T.M."/>
            <person name="Davidsen T.M."/>
            <person name="Wayne K.J."/>
            <person name="Tettelin H."/>
            <person name="Glass J.I."/>
            <person name="Rusch D."/>
            <person name="Podicherti R."/>
            <person name="Tsui H.-C.T."/>
            <person name="Winkler M.E."/>
        </authorList>
    </citation>
    <scope>NUCLEOTIDE SEQUENCE</scope>
</reference>